<dbReference type="PANTHER" id="PTHR33446">
    <property type="entry name" value="PROTEIN TONB-RELATED"/>
    <property type="match status" value="1"/>
</dbReference>
<protein>
    <submittedName>
        <fullName evidence="12">Outer membrane transport energization protein TonB</fullName>
    </submittedName>
</protein>
<organism evidence="12 13">
    <name type="scientific">Xylophilus ampelinus</name>
    <dbReference type="NCBI Taxonomy" id="54067"/>
    <lineage>
        <taxon>Bacteria</taxon>
        <taxon>Pseudomonadati</taxon>
        <taxon>Pseudomonadota</taxon>
        <taxon>Betaproteobacteria</taxon>
        <taxon>Burkholderiales</taxon>
        <taxon>Xylophilus</taxon>
    </lineage>
</organism>
<evidence type="ECO:0000256" key="6">
    <source>
        <dbReference type="ARBA" id="ARBA00022692"/>
    </source>
</evidence>
<keyword evidence="6" id="KW-0812">Transmembrane</keyword>
<dbReference type="GO" id="GO:0031992">
    <property type="term" value="F:energy transducer activity"/>
    <property type="evidence" value="ECO:0007669"/>
    <property type="project" value="TreeGrafter"/>
</dbReference>
<feature type="compositionally biased region" description="Pro residues" evidence="10">
    <location>
        <begin position="60"/>
        <end position="107"/>
    </location>
</feature>
<feature type="region of interest" description="Disordered" evidence="10">
    <location>
        <begin position="60"/>
        <end position="142"/>
    </location>
</feature>
<dbReference type="Proteomes" id="UP000247540">
    <property type="component" value="Unassembled WGS sequence"/>
</dbReference>
<dbReference type="PRINTS" id="PR01217">
    <property type="entry name" value="PRICHEXTENSN"/>
</dbReference>
<dbReference type="InterPro" id="IPR006260">
    <property type="entry name" value="TonB/TolA_C"/>
</dbReference>
<reference evidence="12 13" key="1">
    <citation type="submission" date="2018-06" db="EMBL/GenBank/DDBJ databases">
        <title>Genomic Encyclopedia of Type Strains, Phase III (KMG-III): the genomes of soil and plant-associated and newly described type strains.</title>
        <authorList>
            <person name="Whitman W."/>
        </authorList>
    </citation>
    <scope>NUCLEOTIDE SEQUENCE [LARGE SCALE GENOMIC DNA]</scope>
    <source>
        <strain evidence="12 13">CECT 7646</strain>
    </source>
</reference>
<keyword evidence="9" id="KW-0472">Membrane</keyword>
<keyword evidence="4" id="KW-1003">Cell membrane</keyword>
<evidence type="ECO:0000259" key="11">
    <source>
        <dbReference type="PROSITE" id="PS52015"/>
    </source>
</evidence>
<dbReference type="InterPro" id="IPR051045">
    <property type="entry name" value="TonB-dependent_transducer"/>
</dbReference>
<evidence type="ECO:0000256" key="5">
    <source>
        <dbReference type="ARBA" id="ARBA00022519"/>
    </source>
</evidence>
<evidence type="ECO:0000256" key="1">
    <source>
        <dbReference type="ARBA" id="ARBA00004383"/>
    </source>
</evidence>
<name>A0A318SLM5_9BURK</name>
<dbReference type="RefSeq" id="WP_110465538.1">
    <property type="nucleotide sequence ID" value="NZ_JAMOFZ010000010.1"/>
</dbReference>
<dbReference type="PANTHER" id="PTHR33446:SF2">
    <property type="entry name" value="PROTEIN TONB"/>
    <property type="match status" value="1"/>
</dbReference>
<dbReference type="InterPro" id="IPR037682">
    <property type="entry name" value="TonB_C"/>
</dbReference>
<evidence type="ECO:0000256" key="2">
    <source>
        <dbReference type="ARBA" id="ARBA00006555"/>
    </source>
</evidence>
<dbReference type="GO" id="GO:0098797">
    <property type="term" value="C:plasma membrane protein complex"/>
    <property type="evidence" value="ECO:0007669"/>
    <property type="project" value="TreeGrafter"/>
</dbReference>
<evidence type="ECO:0000256" key="3">
    <source>
        <dbReference type="ARBA" id="ARBA00022448"/>
    </source>
</evidence>
<dbReference type="NCBIfam" id="TIGR01352">
    <property type="entry name" value="tonB_Cterm"/>
    <property type="match status" value="1"/>
</dbReference>
<dbReference type="Pfam" id="PF03544">
    <property type="entry name" value="TonB_C"/>
    <property type="match status" value="1"/>
</dbReference>
<keyword evidence="13" id="KW-1185">Reference proteome</keyword>
<evidence type="ECO:0000256" key="4">
    <source>
        <dbReference type="ARBA" id="ARBA00022475"/>
    </source>
</evidence>
<comment type="caution">
    <text evidence="12">The sequence shown here is derived from an EMBL/GenBank/DDBJ whole genome shotgun (WGS) entry which is preliminary data.</text>
</comment>
<proteinExistence type="inferred from homology"/>
<keyword evidence="5" id="KW-0997">Cell inner membrane</keyword>
<comment type="similarity">
    <text evidence="2">Belongs to the TonB family.</text>
</comment>
<evidence type="ECO:0000256" key="8">
    <source>
        <dbReference type="ARBA" id="ARBA00022989"/>
    </source>
</evidence>
<comment type="subcellular location">
    <subcellularLocation>
        <location evidence="1">Cell inner membrane</location>
        <topology evidence="1">Single-pass membrane protein</topology>
        <orientation evidence="1">Periplasmic side</orientation>
    </subcellularLocation>
</comment>
<dbReference type="EMBL" id="QJTC01000010">
    <property type="protein sequence ID" value="PYE78038.1"/>
    <property type="molecule type" value="Genomic_DNA"/>
</dbReference>
<dbReference type="GO" id="GO:0015031">
    <property type="term" value="P:protein transport"/>
    <property type="evidence" value="ECO:0007669"/>
    <property type="project" value="UniProtKB-KW"/>
</dbReference>
<dbReference type="Gene3D" id="3.30.1150.10">
    <property type="match status" value="1"/>
</dbReference>
<dbReference type="AlphaFoldDB" id="A0A318SLM5"/>
<dbReference type="OrthoDB" id="9792439at2"/>
<dbReference type="PROSITE" id="PS52015">
    <property type="entry name" value="TONB_CTD"/>
    <property type="match status" value="1"/>
</dbReference>
<evidence type="ECO:0000256" key="9">
    <source>
        <dbReference type="ARBA" id="ARBA00023136"/>
    </source>
</evidence>
<keyword evidence="8" id="KW-1133">Transmembrane helix</keyword>
<evidence type="ECO:0000256" key="10">
    <source>
        <dbReference type="SAM" id="MobiDB-lite"/>
    </source>
</evidence>
<sequence>MNASRRYANPPNRTSRHVVIAGGVLALHAAVLWAIQSGLVHRVAEVVTPVVMISEIVTPPEPKAPPPPPSPPPPAPKPPAPAPKPRAPTPPPAPRPVAIPEPTPAPSAPVGVTAPQPPTPPVAAPVAAPEAPPPAPPAPPAPAKIELPSTDADYLDSARLNYPPISRRLGEQGKVLVRVTIGPDGSAQHAEIAKSSGFERLDKAALEYVLKRRYVPGKVNGVPQSMAYTAPVNFILE</sequence>
<dbReference type="GO" id="GO:0055085">
    <property type="term" value="P:transmembrane transport"/>
    <property type="evidence" value="ECO:0007669"/>
    <property type="project" value="InterPro"/>
</dbReference>
<keyword evidence="7" id="KW-0653">Protein transport</keyword>
<keyword evidence="3" id="KW-0813">Transport</keyword>
<accession>A0A318SLM5</accession>
<evidence type="ECO:0000313" key="13">
    <source>
        <dbReference type="Proteomes" id="UP000247540"/>
    </source>
</evidence>
<evidence type="ECO:0000313" key="12">
    <source>
        <dbReference type="EMBL" id="PYE78038.1"/>
    </source>
</evidence>
<feature type="compositionally biased region" description="Pro residues" evidence="10">
    <location>
        <begin position="130"/>
        <end position="142"/>
    </location>
</feature>
<evidence type="ECO:0000256" key="7">
    <source>
        <dbReference type="ARBA" id="ARBA00022927"/>
    </source>
</evidence>
<feature type="domain" description="TonB C-terminal" evidence="11">
    <location>
        <begin position="147"/>
        <end position="237"/>
    </location>
</feature>
<dbReference type="SUPFAM" id="SSF74653">
    <property type="entry name" value="TolA/TonB C-terminal domain"/>
    <property type="match status" value="1"/>
</dbReference>
<gene>
    <name evidence="12" type="ORF">DFQ15_11066</name>
</gene>